<organism evidence="3 4">
    <name type="scientific">bacterium (Candidatus Gribaldobacteria) CG23_combo_of_CG06-09_8_20_14_all_37_87_8</name>
    <dbReference type="NCBI Taxonomy" id="2014278"/>
    <lineage>
        <taxon>Bacteria</taxon>
        <taxon>Candidatus Gribaldobacteria</taxon>
    </lineage>
</organism>
<proteinExistence type="inferred from homology"/>
<evidence type="ECO:0000313" key="3">
    <source>
        <dbReference type="EMBL" id="PIP31678.1"/>
    </source>
</evidence>
<comment type="caution">
    <text evidence="3">The sequence shown here is derived from an EMBL/GenBank/DDBJ whole genome shotgun (WGS) entry which is preliminary data.</text>
</comment>
<dbReference type="EMBL" id="PCSB01000048">
    <property type="protein sequence ID" value="PIP31678.1"/>
    <property type="molecule type" value="Genomic_DNA"/>
</dbReference>
<dbReference type="AlphaFoldDB" id="A0A2G9ZH58"/>
<feature type="domain" description="NAD-dependent epimerase/dehydratase" evidence="2">
    <location>
        <begin position="8"/>
        <end position="240"/>
    </location>
</feature>
<dbReference type="Gene3D" id="3.40.50.720">
    <property type="entry name" value="NAD(P)-binding Rossmann-like Domain"/>
    <property type="match status" value="1"/>
</dbReference>
<dbReference type="SUPFAM" id="SSF51735">
    <property type="entry name" value="NAD(P)-binding Rossmann-fold domains"/>
    <property type="match status" value="1"/>
</dbReference>
<gene>
    <name evidence="3" type="ORF">COX24_02265</name>
</gene>
<dbReference type="InterPro" id="IPR001509">
    <property type="entry name" value="Epimerase_deHydtase"/>
</dbReference>
<dbReference type="Gene3D" id="3.90.25.10">
    <property type="entry name" value="UDP-galactose 4-epimerase, domain 1"/>
    <property type="match status" value="1"/>
</dbReference>
<evidence type="ECO:0000256" key="1">
    <source>
        <dbReference type="ARBA" id="ARBA00007637"/>
    </source>
</evidence>
<protein>
    <recommendedName>
        <fullName evidence="2">NAD-dependent epimerase/dehydratase domain-containing protein</fullName>
    </recommendedName>
</protein>
<evidence type="ECO:0000313" key="4">
    <source>
        <dbReference type="Proteomes" id="UP000230447"/>
    </source>
</evidence>
<dbReference type="Pfam" id="PF01370">
    <property type="entry name" value="Epimerase"/>
    <property type="match status" value="1"/>
</dbReference>
<evidence type="ECO:0000259" key="2">
    <source>
        <dbReference type="Pfam" id="PF01370"/>
    </source>
</evidence>
<comment type="similarity">
    <text evidence="1">Belongs to the NAD(P)-dependent epimerase/dehydratase family.</text>
</comment>
<reference evidence="3 4" key="1">
    <citation type="submission" date="2017-09" db="EMBL/GenBank/DDBJ databases">
        <title>Depth-based differentiation of microbial function through sediment-hosted aquifers and enrichment of novel symbionts in the deep terrestrial subsurface.</title>
        <authorList>
            <person name="Probst A.J."/>
            <person name="Ladd B."/>
            <person name="Jarett J.K."/>
            <person name="Geller-Mcgrath D.E."/>
            <person name="Sieber C.M."/>
            <person name="Emerson J.B."/>
            <person name="Anantharaman K."/>
            <person name="Thomas B.C."/>
            <person name="Malmstrom R."/>
            <person name="Stieglmeier M."/>
            <person name="Klingl A."/>
            <person name="Woyke T."/>
            <person name="Ryan C.M."/>
            <person name="Banfield J.F."/>
        </authorList>
    </citation>
    <scope>NUCLEOTIDE SEQUENCE [LARGE SCALE GENOMIC DNA]</scope>
    <source>
        <strain evidence="3">CG23_combo_of_CG06-09_8_20_14_all_37_87_8</strain>
    </source>
</reference>
<dbReference type="Proteomes" id="UP000230447">
    <property type="component" value="Unassembled WGS sequence"/>
</dbReference>
<accession>A0A2G9ZH58</accession>
<sequence>MEIKGASILVTGGLGFIGSHIVNSLVSQRAKVRILDNYSTGSEKNISAVKDRVEIIKGDILDLQTLRQAIRGADIVSHHAAQLEITKAIADPVGDLTTNTIGTLNLFQACAELGVKRIVNASSAGVYGEAVEIPQKEDNHPTNPNWAYGVGKLANEKYSMIMKELYGLEITNFRYAIVYGPREWYGRVLTIFLKRALEDQPLIVFGDGEQIRDFIYVDDVVEMHNQCLLHEEARHQIFNVSTEIGTTINSLAQLVLTISGKDLKIVHEEVPEGNKSKQFERKRLPQELKTLIQSRQKAKELVGWEPKISLEEGVKKEWKWLVSNPHRWQTMSY</sequence>
<dbReference type="PANTHER" id="PTHR43000">
    <property type="entry name" value="DTDP-D-GLUCOSE 4,6-DEHYDRATASE-RELATED"/>
    <property type="match status" value="1"/>
</dbReference>
<dbReference type="InterPro" id="IPR036291">
    <property type="entry name" value="NAD(P)-bd_dom_sf"/>
</dbReference>
<name>A0A2G9ZH58_9BACT</name>